<evidence type="ECO:0000256" key="3">
    <source>
        <dbReference type="ARBA" id="ARBA00023172"/>
    </source>
</evidence>
<dbReference type="GO" id="GO:0015074">
    <property type="term" value="P:DNA integration"/>
    <property type="evidence" value="ECO:0007669"/>
    <property type="project" value="InterPro"/>
</dbReference>
<dbReference type="PANTHER" id="PTHR30349:SF64">
    <property type="entry name" value="PROPHAGE INTEGRASE INTD-RELATED"/>
    <property type="match status" value="1"/>
</dbReference>
<keyword evidence="3" id="KW-0233">DNA recombination</keyword>
<dbReference type="Proteomes" id="UP000289954">
    <property type="component" value="Unassembled WGS sequence"/>
</dbReference>
<dbReference type="PROSITE" id="PS51898">
    <property type="entry name" value="TYR_RECOMBINASE"/>
    <property type="match status" value="1"/>
</dbReference>
<evidence type="ECO:0000259" key="4">
    <source>
        <dbReference type="PROSITE" id="PS51898"/>
    </source>
</evidence>
<dbReference type="CDD" id="cd01189">
    <property type="entry name" value="INT_ICEBs1_C_like"/>
    <property type="match status" value="1"/>
</dbReference>
<dbReference type="GO" id="GO:0006310">
    <property type="term" value="P:DNA recombination"/>
    <property type="evidence" value="ECO:0007669"/>
    <property type="project" value="UniProtKB-KW"/>
</dbReference>
<name>A0A402DLX7_9CELL</name>
<proteinExistence type="inferred from homology"/>
<dbReference type="Gene3D" id="1.10.150.130">
    <property type="match status" value="1"/>
</dbReference>
<dbReference type="InterPro" id="IPR002104">
    <property type="entry name" value="Integrase_catalytic"/>
</dbReference>
<sequence>MPRSRLGVGTFGEISTQQTPSGRFRARVRYRDGHGRYRQLESTGGSRADARRRLQLKMRTVSDELEPTSEITGGTSFADLVAYWLAALEAEGELAISTRERYAWEAEHLLLPAFRDFTVREITVARVERWLTQQRAFSYARAVHSKKVLSLVMGLAVRLEAADRNPVQGTRRLKRPARPPMALEAVELDVIRDAVASWRRNGTSMGPRPDGQLEAIIEVMVGTSARIGEALALRVCDLDLDAEPPTIRIAGTVVSPKSRPTYRQDHPKSAKSVRRVAVPSFTAEAVRSRLAVTGALPQDHLIFFSRNGTPLTTANVRRRLREALRSAGVATVTPHAFRRTAATVVDKHGGLDLAAELLGHTSTAITRLHYIQPDEQVDARTAEILEHLSPRSGRSHEAGVCCTSR</sequence>
<dbReference type="Pfam" id="PF00589">
    <property type="entry name" value="Phage_integrase"/>
    <property type="match status" value="1"/>
</dbReference>
<dbReference type="InterPro" id="IPR050090">
    <property type="entry name" value="Tyrosine_recombinase_XerCD"/>
</dbReference>
<reference evidence="5 6" key="1">
    <citation type="submission" date="2019-01" db="EMBL/GenBank/DDBJ databases">
        <title>Draft genome sequence of Cellulomonas takizawaensis strain TKZ-21.</title>
        <authorList>
            <person name="Yamamura H."/>
            <person name="Hayashi T."/>
            <person name="Hamada M."/>
            <person name="Serisawa Y."/>
            <person name="Matsuyama K."/>
            <person name="Nakagawa Y."/>
            <person name="Otoguro M."/>
            <person name="Yanagida F."/>
            <person name="Hayakawa M."/>
        </authorList>
    </citation>
    <scope>NUCLEOTIDE SEQUENCE [LARGE SCALE GENOMIC DNA]</scope>
    <source>
        <strain evidence="5 6">NBRC12680</strain>
    </source>
</reference>
<dbReference type="AlphaFoldDB" id="A0A402DLX7"/>
<dbReference type="Gene3D" id="1.10.443.10">
    <property type="entry name" value="Intergrase catalytic core"/>
    <property type="match status" value="1"/>
</dbReference>
<dbReference type="PANTHER" id="PTHR30349">
    <property type="entry name" value="PHAGE INTEGRASE-RELATED"/>
    <property type="match status" value="1"/>
</dbReference>
<evidence type="ECO:0000313" key="5">
    <source>
        <dbReference type="EMBL" id="GCE75126.1"/>
    </source>
</evidence>
<dbReference type="SUPFAM" id="SSF56349">
    <property type="entry name" value="DNA breaking-rejoining enzymes"/>
    <property type="match status" value="1"/>
</dbReference>
<accession>A0A402DLX7</accession>
<dbReference type="InterPro" id="IPR010998">
    <property type="entry name" value="Integrase_recombinase_N"/>
</dbReference>
<dbReference type="InterPro" id="IPR011010">
    <property type="entry name" value="DNA_brk_join_enz"/>
</dbReference>
<evidence type="ECO:0000256" key="1">
    <source>
        <dbReference type="ARBA" id="ARBA00008857"/>
    </source>
</evidence>
<protein>
    <submittedName>
        <fullName evidence="5">Putative phage integrase</fullName>
    </submittedName>
</protein>
<comment type="caution">
    <text evidence="5">The sequence shown here is derived from an EMBL/GenBank/DDBJ whole genome shotgun (WGS) entry which is preliminary data.</text>
</comment>
<organism evidence="5 6">
    <name type="scientific">Cellulomonas biazotea</name>
    <dbReference type="NCBI Taxonomy" id="1709"/>
    <lineage>
        <taxon>Bacteria</taxon>
        <taxon>Bacillati</taxon>
        <taxon>Actinomycetota</taxon>
        <taxon>Actinomycetes</taxon>
        <taxon>Micrococcales</taxon>
        <taxon>Cellulomonadaceae</taxon>
        <taxon>Cellulomonas</taxon>
    </lineage>
</organism>
<keyword evidence="2" id="KW-0238">DNA-binding</keyword>
<evidence type="ECO:0000313" key="6">
    <source>
        <dbReference type="Proteomes" id="UP000289954"/>
    </source>
</evidence>
<dbReference type="InterPro" id="IPR013762">
    <property type="entry name" value="Integrase-like_cat_sf"/>
</dbReference>
<evidence type="ECO:0000256" key="2">
    <source>
        <dbReference type="ARBA" id="ARBA00023125"/>
    </source>
</evidence>
<dbReference type="GO" id="GO:0003677">
    <property type="term" value="F:DNA binding"/>
    <property type="evidence" value="ECO:0007669"/>
    <property type="project" value="UniProtKB-KW"/>
</dbReference>
<comment type="similarity">
    <text evidence="1">Belongs to the 'phage' integrase family.</text>
</comment>
<dbReference type="EMBL" id="BIMR01000012">
    <property type="protein sequence ID" value="GCE75126.1"/>
    <property type="molecule type" value="Genomic_DNA"/>
</dbReference>
<feature type="domain" description="Tyr recombinase" evidence="4">
    <location>
        <begin position="178"/>
        <end position="383"/>
    </location>
</feature>
<keyword evidence="6" id="KW-1185">Reference proteome</keyword>
<gene>
    <name evidence="5" type="ORF">CBZ_01820</name>
</gene>